<feature type="domain" description="BTB" evidence="3">
    <location>
        <begin position="101"/>
        <end position="171"/>
    </location>
</feature>
<dbReference type="CDD" id="cd18186">
    <property type="entry name" value="BTB_POZ_ZBTB_KLHL-like"/>
    <property type="match status" value="1"/>
</dbReference>
<dbReference type="EMBL" id="CP093344">
    <property type="protein sequence ID" value="WOG86729.1"/>
    <property type="molecule type" value="Genomic_DNA"/>
</dbReference>
<dbReference type="InterPro" id="IPR000210">
    <property type="entry name" value="BTB/POZ_dom"/>
</dbReference>
<dbReference type="PANTHER" id="PTHR31060:SF32">
    <property type="entry name" value="BTB_POZ DOMAIN PLANT PROTEIN"/>
    <property type="match status" value="1"/>
</dbReference>
<reference evidence="4" key="2">
    <citation type="submission" date="2022-03" db="EMBL/GenBank/DDBJ databases">
        <title>Draft title - Genomic analysis of global carrot germplasm unveils the trajectory of domestication and the origin of high carotenoid orange carrot.</title>
        <authorList>
            <person name="Iorizzo M."/>
            <person name="Ellison S."/>
            <person name="Senalik D."/>
            <person name="Macko-Podgorni A."/>
            <person name="Grzebelus D."/>
            <person name="Bostan H."/>
            <person name="Rolling W."/>
            <person name="Curaba J."/>
            <person name="Simon P."/>
        </authorList>
    </citation>
    <scope>NUCLEOTIDE SEQUENCE</scope>
    <source>
        <tissue evidence="4">Leaf</tissue>
    </source>
</reference>
<organism evidence="4 5">
    <name type="scientific">Daucus carota subsp. sativus</name>
    <name type="common">Carrot</name>
    <dbReference type="NCBI Taxonomy" id="79200"/>
    <lineage>
        <taxon>Eukaryota</taxon>
        <taxon>Viridiplantae</taxon>
        <taxon>Streptophyta</taxon>
        <taxon>Embryophyta</taxon>
        <taxon>Tracheophyta</taxon>
        <taxon>Spermatophyta</taxon>
        <taxon>Magnoliopsida</taxon>
        <taxon>eudicotyledons</taxon>
        <taxon>Gunneridae</taxon>
        <taxon>Pentapetalae</taxon>
        <taxon>asterids</taxon>
        <taxon>campanulids</taxon>
        <taxon>Apiales</taxon>
        <taxon>Apiaceae</taxon>
        <taxon>Apioideae</taxon>
        <taxon>Scandiceae</taxon>
        <taxon>Daucinae</taxon>
        <taxon>Daucus</taxon>
        <taxon>Daucus sect. Daucus</taxon>
    </lineage>
</organism>
<dbReference type="InterPro" id="IPR038920">
    <property type="entry name" value="At3g05675-like"/>
</dbReference>
<accession>A0AAF1AKM7</accession>
<sequence>MASETKSKQISTMLRQGFISDSYLYTSKMSHSPSPPQSPFRVSPTHNPTRPSTTLLEMMSAEQARDSKQPHETRRGVQERVAKALEHAPFKNPGAWGLGYGDVKLTVTARDGFKVSMDVHRSVLSGRSRFFEDKLMRSGAAAVVEICDCDDVEVYVETVVLMYCEDLKRRLNGANVSKILGVLKLLIQVDIVVMQCRLTNALFGWPEWNEFRREWNGPFSPSKNFVVWLGQRNGMVHSLNHSILDRQYTTYSRTKQRDSSIPFSSLLPHKINIYKNCPLYPCPAILSELRTLPNLQSSTNMFRFH</sequence>
<evidence type="ECO:0000313" key="5">
    <source>
        <dbReference type="Proteomes" id="UP000077755"/>
    </source>
</evidence>
<keyword evidence="5" id="KW-1185">Reference proteome</keyword>
<reference evidence="4" key="1">
    <citation type="journal article" date="2016" name="Nat. Genet.">
        <title>A high-quality carrot genome assembly provides new insights into carotenoid accumulation and asterid genome evolution.</title>
        <authorList>
            <person name="Iorizzo M."/>
            <person name="Ellison S."/>
            <person name="Senalik D."/>
            <person name="Zeng P."/>
            <person name="Satapoomin P."/>
            <person name="Huang J."/>
            <person name="Bowman M."/>
            <person name="Iovene M."/>
            <person name="Sanseverino W."/>
            <person name="Cavagnaro P."/>
            <person name="Yildiz M."/>
            <person name="Macko-Podgorni A."/>
            <person name="Moranska E."/>
            <person name="Grzebelus E."/>
            <person name="Grzebelus D."/>
            <person name="Ashrafi H."/>
            <person name="Zheng Z."/>
            <person name="Cheng S."/>
            <person name="Spooner D."/>
            <person name="Van Deynze A."/>
            <person name="Simon P."/>
        </authorList>
    </citation>
    <scope>NUCLEOTIDE SEQUENCE</scope>
    <source>
        <tissue evidence="4">Leaf</tissue>
    </source>
</reference>
<proteinExistence type="predicted"/>
<dbReference type="PANTHER" id="PTHR31060">
    <property type="entry name" value="OSJNBA0011J08.25 PROTEIN-RELATED"/>
    <property type="match status" value="1"/>
</dbReference>
<feature type="region of interest" description="Disordered" evidence="2">
    <location>
        <begin position="26"/>
        <end position="52"/>
    </location>
</feature>
<evidence type="ECO:0000256" key="1">
    <source>
        <dbReference type="ARBA" id="ARBA00004906"/>
    </source>
</evidence>
<dbReference type="Proteomes" id="UP000077755">
    <property type="component" value="Chromosome 2"/>
</dbReference>
<gene>
    <name evidence="4" type="ORF">DCAR_0205947</name>
</gene>
<protein>
    <recommendedName>
        <fullName evidence="3">BTB domain-containing protein</fullName>
    </recommendedName>
</protein>
<comment type="pathway">
    <text evidence="1">Protein modification; protein ubiquitination.</text>
</comment>
<name>A0AAF1AKM7_DAUCS</name>
<evidence type="ECO:0000313" key="4">
    <source>
        <dbReference type="EMBL" id="WOG86729.1"/>
    </source>
</evidence>
<dbReference type="PROSITE" id="PS50097">
    <property type="entry name" value="BTB"/>
    <property type="match status" value="1"/>
</dbReference>
<dbReference type="AlphaFoldDB" id="A0AAF1AKM7"/>
<evidence type="ECO:0000256" key="2">
    <source>
        <dbReference type="SAM" id="MobiDB-lite"/>
    </source>
</evidence>
<evidence type="ECO:0000259" key="3">
    <source>
        <dbReference type="PROSITE" id="PS50097"/>
    </source>
</evidence>